<keyword evidence="6" id="KW-1185">Reference proteome</keyword>
<dbReference type="InterPro" id="IPR025443">
    <property type="entry name" value="DUF4307"/>
</dbReference>
<proteinExistence type="predicted"/>
<dbReference type="EMBL" id="JYIK01000982">
    <property type="protein sequence ID" value="KWX08416.1"/>
    <property type="molecule type" value="Genomic_DNA"/>
</dbReference>
<dbReference type="EMBL" id="JYIJ01000013">
    <property type="protein sequence ID" value="KWX05012.1"/>
    <property type="molecule type" value="Genomic_DNA"/>
</dbReference>
<reference evidence="3" key="3">
    <citation type="submission" date="2015-04" db="EMBL/GenBank/DDBJ databases">
        <title>Physiological reanalysis, assessment of diazotrophy, and genome sequences of multiple isolates of Streptomyces thermoautotrophicus.</title>
        <authorList>
            <person name="MacKellar D.C."/>
            <person name="Lieber L."/>
            <person name="Norman J."/>
            <person name="Bolger A."/>
            <person name="Tobin C."/>
            <person name="Murray J.W."/>
            <person name="Woodward J."/>
            <person name="Friesen M."/>
            <person name="Prell J."/>
        </authorList>
    </citation>
    <scope>NUCLEOTIDE SEQUENCE [LARGE SCALE GENOMIC DNA]</scope>
    <source>
        <strain evidence="3">H1</strain>
    </source>
</reference>
<dbReference type="Proteomes" id="UP000070598">
    <property type="component" value="Unassembled WGS sequence"/>
</dbReference>
<dbReference type="Pfam" id="PF14155">
    <property type="entry name" value="DUF4307"/>
    <property type="match status" value="1"/>
</dbReference>
<keyword evidence="2" id="KW-0812">Transmembrane</keyword>
<evidence type="ECO:0000256" key="1">
    <source>
        <dbReference type="SAM" id="MobiDB-lite"/>
    </source>
</evidence>
<dbReference type="STRING" id="1469144.LI90_851"/>
<evidence type="ECO:0000313" key="5">
    <source>
        <dbReference type="EMBL" id="KWX08416.1"/>
    </source>
</evidence>
<feature type="region of interest" description="Disordered" evidence="1">
    <location>
        <begin position="1"/>
        <end position="20"/>
    </location>
</feature>
<evidence type="ECO:0000313" key="3">
    <source>
        <dbReference type="EMBL" id="KWW99217.1"/>
    </source>
</evidence>
<dbReference type="PATRIC" id="fig|1469144.10.peg.966"/>
<organism evidence="5 7">
    <name type="scientific">Carbonactinospora thermoautotrophica</name>
    <dbReference type="NCBI Taxonomy" id="1469144"/>
    <lineage>
        <taxon>Bacteria</taxon>
        <taxon>Bacillati</taxon>
        <taxon>Actinomycetota</taxon>
        <taxon>Actinomycetes</taxon>
        <taxon>Kitasatosporales</taxon>
        <taxon>Carbonactinosporaceae</taxon>
        <taxon>Carbonactinospora</taxon>
    </lineage>
</organism>
<keyword evidence="2" id="KW-0472">Membrane</keyword>
<dbReference type="Proteomes" id="UP000070188">
    <property type="component" value="Unassembled WGS sequence"/>
</dbReference>
<dbReference type="EMBL" id="LAXD01000001">
    <property type="protein sequence ID" value="KWW99217.1"/>
    <property type="molecule type" value="Genomic_DNA"/>
</dbReference>
<dbReference type="AlphaFoldDB" id="A0A132NEI9"/>
<reference evidence="7" key="1">
    <citation type="submission" date="2015-02" db="EMBL/GenBank/DDBJ databases">
        <title>Physiological reanalysis, assessment of diazotrophy, and genome sequences of multiple isolates of Streptomyces thermoautotrophicus.</title>
        <authorList>
            <person name="MacKellar D.C."/>
            <person name="Lieber L."/>
            <person name="Norman J."/>
            <person name="Bolger A."/>
            <person name="Tobin C."/>
            <person name="Murray J.W."/>
            <person name="Friesen M."/>
            <person name="Prell J."/>
        </authorList>
    </citation>
    <scope>NUCLEOTIDE SEQUENCE [LARGE SCALE GENOMIC DNA]</scope>
    <source>
        <strain evidence="7">UBT1</strain>
    </source>
</reference>
<protein>
    <recommendedName>
        <fullName evidence="9">DUF4307 domain-containing protein</fullName>
    </recommendedName>
</protein>
<reference evidence="6" key="4">
    <citation type="submission" date="2015-04" db="EMBL/GenBank/DDBJ databases">
        <title>Physiological reanalysis, assessment of diazotrophy, and genome sequences of multiple isolates of Streptomyces thermoautotrophicus.</title>
        <authorList>
            <person name="MacKellar D.C."/>
            <person name="Lieber L."/>
            <person name="Norman J."/>
            <person name="Bolger A."/>
            <person name="Tobin C."/>
            <person name="Murray J.W."/>
            <person name="Chang R."/>
            <person name="Ford T."/>
            <person name="Nguyen P.Q."/>
            <person name="Woodward J."/>
            <person name="Permingeat H."/>
            <person name="Joshi N.S."/>
            <person name="Silver P.A."/>
            <person name="Usadel B."/>
            <person name="Rutherford A.W."/>
            <person name="Friesen M."/>
            <person name="Prell J."/>
        </authorList>
    </citation>
    <scope>NUCLEOTIDE SEQUENCE [LARGE SCALE GENOMIC DNA]</scope>
    <source>
        <strain evidence="6">H1</strain>
    </source>
</reference>
<gene>
    <name evidence="3" type="ORF">LI90_851</name>
    <name evidence="4" type="ORF">TH66_04430</name>
    <name evidence="5" type="ORF">TR74_15110</name>
</gene>
<evidence type="ECO:0000313" key="6">
    <source>
        <dbReference type="Proteomes" id="UP000070188"/>
    </source>
</evidence>
<name>A0A132NEI9_9ACTN</name>
<comment type="caution">
    <text evidence="5">The sequence shown here is derived from an EMBL/GenBank/DDBJ whole genome shotgun (WGS) entry which is preliminary data.</text>
</comment>
<evidence type="ECO:0000313" key="4">
    <source>
        <dbReference type="EMBL" id="KWX05012.1"/>
    </source>
</evidence>
<evidence type="ECO:0000313" key="7">
    <source>
        <dbReference type="Proteomes" id="UP000070598"/>
    </source>
</evidence>
<reference evidence="5 8" key="2">
    <citation type="submission" date="2015-02" db="EMBL/GenBank/DDBJ databases">
        <title>Physiological reanalysis, assessment of diazotrophy, and genome sequences of multiple isolates of Streptomyces thermoautotrophicus.</title>
        <authorList>
            <person name="MacKellar D.C."/>
            <person name="Lieber L."/>
            <person name="Norman J."/>
            <person name="Bolger A."/>
            <person name="Tobin C."/>
            <person name="Murray J.W."/>
            <person name="Prell J."/>
        </authorList>
    </citation>
    <scope>NUCLEOTIDE SEQUENCE [LARGE SCALE GENOMIC DNA]</scope>
    <source>
        <strain evidence="5 8">UBT1</strain>
    </source>
</reference>
<dbReference type="RefSeq" id="WP_066884363.1">
    <property type="nucleotide sequence ID" value="NZ_JYIK01000982.1"/>
</dbReference>
<evidence type="ECO:0008006" key="9">
    <source>
        <dbReference type="Google" id="ProtNLM"/>
    </source>
</evidence>
<keyword evidence="2" id="KW-1133">Transmembrane helix</keyword>
<sequence length="142" mass="16135">MSEAASDNVKPMSPAPGPQARYRESRAQRWTLYAAGALFFTVLVSMVGWVAWHFSTPPFRYQLYAYRILSDQTVEVTFEVTKDPDKAVSCTIRALNDYREEVGRKNVVVSAGERQLRVTETLRTRGRAVMGEVRECRLVGEE</sequence>
<evidence type="ECO:0000313" key="8">
    <source>
        <dbReference type="Proteomes" id="UP000070659"/>
    </source>
</evidence>
<dbReference type="Proteomes" id="UP000070659">
    <property type="component" value="Unassembled WGS sequence"/>
</dbReference>
<accession>A0A132NEI9</accession>
<evidence type="ECO:0000256" key="2">
    <source>
        <dbReference type="SAM" id="Phobius"/>
    </source>
</evidence>
<feature type="transmembrane region" description="Helical" evidence="2">
    <location>
        <begin position="30"/>
        <end position="52"/>
    </location>
</feature>